<accession>A0A6P8IQR6</accession>
<dbReference type="SUPFAM" id="SSF81324">
    <property type="entry name" value="Voltage-gated potassium channels"/>
    <property type="match status" value="1"/>
</dbReference>
<name>A0A6P8IQR6_ACTTE</name>
<gene>
    <name evidence="12" type="primary">LOC116303242</name>
</gene>
<feature type="domain" description="Potassium channel" evidence="10">
    <location>
        <begin position="177"/>
        <end position="259"/>
    </location>
</feature>
<reference evidence="12" key="1">
    <citation type="submission" date="2025-08" db="UniProtKB">
        <authorList>
            <consortium name="RefSeq"/>
        </authorList>
    </citation>
    <scope>IDENTIFICATION</scope>
    <source>
        <tissue evidence="12">Tentacle</tissue>
    </source>
</reference>
<dbReference type="KEGG" id="aten:116303242"/>
<comment type="subcellular location">
    <subcellularLocation>
        <location evidence="1">Membrane</location>
        <topology evidence="1">Multi-pass membrane protein</topology>
    </subcellularLocation>
</comment>
<feature type="transmembrane region" description="Helical" evidence="8">
    <location>
        <begin position="202"/>
        <end position="223"/>
    </location>
</feature>
<keyword evidence="6 8" id="KW-0472">Membrane</keyword>
<keyword evidence="4 8" id="KW-1133">Transmembrane helix</keyword>
<protein>
    <submittedName>
        <fullName evidence="12">Uncharacterized protein LOC116303242 isoform X1</fullName>
    </submittedName>
</protein>
<evidence type="ECO:0000256" key="7">
    <source>
        <dbReference type="ARBA" id="ARBA00023303"/>
    </source>
</evidence>
<feature type="transmembrane region" description="Helical" evidence="8">
    <location>
        <begin position="409"/>
        <end position="432"/>
    </location>
</feature>
<dbReference type="PRINTS" id="PR00169">
    <property type="entry name" value="KCHANNEL"/>
</dbReference>
<dbReference type="Gene3D" id="1.10.287.70">
    <property type="match status" value="1"/>
</dbReference>
<evidence type="ECO:0000256" key="1">
    <source>
        <dbReference type="ARBA" id="ARBA00004141"/>
    </source>
</evidence>
<feature type="signal peptide" evidence="9">
    <location>
        <begin position="1"/>
        <end position="29"/>
    </location>
</feature>
<dbReference type="GO" id="GO:0008076">
    <property type="term" value="C:voltage-gated potassium channel complex"/>
    <property type="evidence" value="ECO:0007669"/>
    <property type="project" value="InterPro"/>
</dbReference>
<evidence type="ECO:0000259" key="10">
    <source>
        <dbReference type="Pfam" id="PF07885"/>
    </source>
</evidence>
<dbReference type="InterPro" id="IPR028325">
    <property type="entry name" value="VG_K_chnl"/>
</dbReference>
<keyword evidence="3 8" id="KW-0812">Transmembrane</keyword>
<keyword evidence="2" id="KW-0813">Transport</keyword>
<dbReference type="GO" id="GO:0015276">
    <property type="term" value="F:ligand-gated monoatomic ion channel activity"/>
    <property type="evidence" value="ECO:0007669"/>
    <property type="project" value="InterPro"/>
</dbReference>
<dbReference type="GO" id="GO:0001508">
    <property type="term" value="P:action potential"/>
    <property type="evidence" value="ECO:0007669"/>
    <property type="project" value="TreeGrafter"/>
</dbReference>
<keyword evidence="9" id="KW-0732">Signal</keyword>
<keyword evidence="11" id="KW-1185">Reference proteome</keyword>
<evidence type="ECO:0000256" key="5">
    <source>
        <dbReference type="ARBA" id="ARBA00023065"/>
    </source>
</evidence>
<dbReference type="GO" id="GO:0005251">
    <property type="term" value="F:delayed rectifier potassium channel activity"/>
    <property type="evidence" value="ECO:0007669"/>
    <property type="project" value="TreeGrafter"/>
</dbReference>
<organism evidence="11 12">
    <name type="scientific">Actinia tenebrosa</name>
    <name type="common">Australian red waratah sea anemone</name>
    <dbReference type="NCBI Taxonomy" id="6105"/>
    <lineage>
        <taxon>Eukaryota</taxon>
        <taxon>Metazoa</taxon>
        <taxon>Cnidaria</taxon>
        <taxon>Anthozoa</taxon>
        <taxon>Hexacorallia</taxon>
        <taxon>Actiniaria</taxon>
        <taxon>Actiniidae</taxon>
        <taxon>Actinia</taxon>
    </lineage>
</organism>
<evidence type="ECO:0000256" key="8">
    <source>
        <dbReference type="SAM" id="Phobius"/>
    </source>
</evidence>
<dbReference type="SUPFAM" id="SSF53850">
    <property type="entry name" value="Periplasmic binding protein-like II"/>
    <property type="match status" value="1"/>
</dbReference>
<keyword evidence="5" id="KW-0406">Ion transport</keyword>
<evidence type="ECO:0000313" key="11">
    <source>
        <dbReference type="Proteomes" id="UP000515163"/>
    </source>
</evidence>
<feature type="transmembrane region" description="Helical" evidence="8">
    <location>
        <begin position="235"/>
        <end position="255"/>
    </location>
</feature>
<dbReference type="InterPro" id="IPR013099">
    <property type="entry name" value="K_chnl_dom"/>
</dbReference>
<sequence>MKARRSPFLATVLLSLMTVKFCSLGLTNASICHDLEVNISDSSCQGQVQCPACVKISWFERKPYVYRQKNKTIGILPEVLDLMLSKCCGNHTPSCWHLHHYEPISNPSRLLFEVSNAHIVYPVIVDSQDPLENPANMIGLIPPSSISFVVLKDKRESFPKKLLMSVFEAWPVLILTLLLSILAGIVLWLAEIRANPEEFPRTFIGGAWEGFWWAFVSMTTVGYGDRAPRSFLGRVFAVMWILLGICIVSIFTATLTTSLTTISLDTKRSVTGSKIGVLQRSIELSMAMQQQADITVYSSIEEIRTALDDKQISGAFLDKYFINFYEELFPQNIFKVDQVITQNKMQYGVVVNHTAIDKCFRKLLHQDRFIVYNYIKNELHRTLKIENNKVAIRNSQSIFDPTGDLFYPSLYSCVTLVIVIFLIGLVAEFAYFKPSRCLQKKHTYDLEDGMAMEDIKDSEVIEYKELENEMVEEMRAIFQKYREKMAESYSTKTNKS</sequence>
<evidence type="ECO:0000256" key="3">
    <source>
        <dbReference type="ARBA" id="ARBA00022692"/>
    </source>
</evidence>
<dbReference type="PANTHER" id="PTHR11537">
    <property type="entry name" value="VOLTAGE-GATED POTASSIUM CHANNEL"/>
    <property type="match status" value="1"/>
</dbReference>
<dbReference type="OrthoDB" id="5953876at2759"/>
<dbReference type="InParanoid" id="A0A6P8IQR6"/>
<dbReference type="Pfam" id="PF07885">
    <property type="entry name" value="Ion_trans_2"/>
    <property type="match status" value="1"/>
</dbReference>
<dbReference type="Proteomes" id="UP000515163">
    <property type="component" value="Unplaced"/>
</dbReference>
<dbReference type="PANTHER" id="PTHR11537:SF252">
    <property type="entry name" value="POTASSIUM VOLTAGE-GATED CHANNEL PROTEIN SHAW"/>
    <property type="match status" value="1"/>
</dbReference>
<feature type="chain" id="PRO_5027813939" evidence="9">
    <location>
        <begin position="30"/>
        <end position="496"/>
    </location>
</feature>
<evidence type="ECO:0000313" key="12">
    <source>
        <dbReference type="RefSeq" id="XP_031568613.1"/>
    </source>
</evidence>
<dbReference type="RefSeq" id="XP_031568613.1">
    <property type="nucleotide sequence ID" value="XM_031712753.1"/>
</dbReference>
<evidence type="ECO:0000256" key="4">
    <source>
        <dbReference type="ARBA" id="ARBA00022989"/>
    </source>
</evidence>
<evidence type="ECO:0000256" key="9">
    <source>
        <dbReference type="SAM" id="SignalP"/>
    </source>
</evidence>
<dbReference type="GeneID" id="116303242"/>
<keyword evidence="7" id="KW-0407">Ion channel</keyword>
<proteinExistence type="predicted"/>
<evidence type="ECO:0000256" key="6">
    <source>
        <dbReference type="ARBA" id="ARBA00023136"/>
    </source>
</evidence>
<evidence type="ECO:0000256" key="2">
    <source>
        <dbReference type="ARBA" id="ARBA00022448"/>
    </source>
</evidence>
<dbReference type="AlphaFoldDB" id="A0A6P8IQR6"/>
<feature type="transmembrane region" description="Helical" evidence="8">
    <location>
        <begin position="172"/>
        <end position="190"/>
    </location>
</feature>